<dbReference type="InterPro" id="IPR047865">
    <property type="entry name" value="Ribosomal_uL10_bac_type"/>
</dbReference>
<evidence type="ECO:0008006" key="4">
    <source>
        <dbReference type="Google" id="ProtNLM"/>
    </source>
</evidence>
<sequence>MLSIWRKYGIATAAAAAAAVGTVSRSTLVKTFTVHYSLSTSTETTTTTSIPAFIPTNEKQRAFLNRQTEKDLFSRKTYLLDLYKHMNDTNEIILYVHHNNLTKSENQHVREEIKKIGAVKNEQGLYVGGARYTMLKNSIYSLYLRSSHEVDPAAKGMTLKNKDRKHPLLPLLAGPTACITIPECEPSAISQVQKILKKMSDKLIIIGAQVEKSSVMNAAELNSFKNLPDKQGLQGQLLGLLTMSGGAGLVQTLETPGHLLYLTMDTRAKDLDPEAEK</sequence>
<evidence type="ECO:0000256" key="1">
    <source>
        <dbReference type="ARBA" id="ARBA00008889"/>
    </source>
</evidence>
<keyword evidence="3" id="KW-1185">Reference proteome</keyword>
<gene>
    <name evidence="2" type="ORF">LODBEIA_P52670</name>
</gene>
<name>A0ABP0ZTQ5_9ASCO</name>
<protein>
    <recommendedName>
        <fullName evidence="4">Ribosomal protein L10</fullName>
    </recommendedName>
</protein>
<dbReference type="GeneID" id="92210463"/>
<dbReference type="EMBL" id="OZ022410">
    <property type="protein sequence ID" value="CAK9441399.1"/>
    <property type="molecule type" value="Genomic_DNA"/>
</dbReference>
<organism evidence="2 3">
    <name type="scientific">Lodderomyces beijingensis</name>
    <dbReference type="NCBI Taxonomy" id="1775926"/>
    <lineage>
        <taxon>Eukaryota</taxon>
        <taxon>Fungi</taxon>
        <taxon>Dikarya</taxon>
        <taxon>Ascomycota</taxon>
        <taxon>Saccharomycotina</taxon>
        <taxon>Pichiomycetes</taxon>
        <taxon>Debaryomycetaceae</taxon>
        <taxon>Candida/Lodderomyces clade</taxon>
        <taxon>Lodderomyces</taxon>
    </lineage>
</organism>
<reference evidence="2 3" key="1">
    <citation type="submission" date="2024-03" db="EMBL/GenBank/DDBJ databases">
        <authorList>
            <person name="Brejova B."/>
        </authorList>
    </citation>
    <scope>NUCLEOTIDE SEQUENCE [LARGE SCALE GENOMIC DNA]</scope>
    <source>
        <strain evidence="2 3">CBS 14171</strain>
    </source>
</reference>
<proteinExistence type="inferred from homology"/>
<dbReference type="Gene3D" id="3.30.70.1730">
    <property type="match status" value="1"/>
</dbReference>
<dbReference type="RefSeq" id="XP_066832205.1">
    <property type="nucleotide sequence ID" value="XM_066975580.1"/>
</dbReference>
<dbReference type="InterPro" id="IPR043141">
    <property type="entry name" value="Ribosomal_uL10-like_sf"/>
</dbReference>
<evidence type="ECO:0000313" key="2">
    <source>
        <dbReference type="EMBL" id="CAK9441399.1"/>
    </source>
</evidence>
<evidence type="ECO:0000313" key="3">
    <source>
        <dbReference type="Proteomes" id="UP001497383"/>
    </source>
</evidence>
<dbReference type="PANTHER" id="PTHR11560">
    <property type="entry name" value="39S RIBOSOMAL PROTEIN L10, MITOCHONDRIAL"/>
    <property type="match status" value="1"/>
</dbReference>
<comment type="similarity">
    <text evidence="1">Belongs to the universal ribosomal protein uL10 family.</text>
</comment>
<dbReference type="SUPFAM" id="SSF160369">
    <property type="entry name" value="Ribosomal protein L10-like"/>
    <property type="match status" value="1"/>
</dbReference>
<dbReference type="Proteomes" id="UP001497383">
    <property type="component" value="Chromosome 6"/>
</dbReference>
<accession>A0ABP0ZTQ5</accession>